<evidence type="ECO:0000313" key="7">
    <source>
        <dbReference type="Proteomes" id="UP000051562"/>
    </source>
</evidence>
<gene>
    <name evidence="5" type="ORF">ARD30_05775</name>
    <name evidence="6" type="ORF">SAMN05660750_02110</name>
</gene>
<evidence type="ECO:0000313" key="5">
    <source>
        <dbReference type="EMBL" id="KQK28950.1"/>
    </source>
</evidence>
<keyword evidence="6" id="KW-0503">Monooxygenase</keyword>
<feature type="repeat" description="NHL" evidence="4">
    <location>
        <begin position="162"/>
        <end position="201"/>
    </location>
</feature>
<reference evidence="6 8" key="2">
    <citation type="submission" date="2017-02" db="EMBL/GenBank/DDBJ databases">
        <authorList>
            <person name="Peterson S.W."/>
        </authorList>
    </citation>
    <scope>NUCLEOTIDE SEQUENCE [LARGE SCALE GENOMIC DNA]</scope>
    <source>
        <strain evidence="6 8">DSM 9653</strain>
    </source>
</reference>
<dbReference type="STRING" id="53254.SAMN05660750_02110"/>
<protein>
    <submittedName>
        <fullName evidence="6">Peptidylglycine monooxygenase</fullName>
    </submittedName>
</protein>
<dbReference type="Proteomes" id="UP000190130">
    <property type="component" value="Unassembled WGS sequence"/>
</dbReference>
<proteinExistence type="predicted"/>
<dbReference type="EMBL" id="FUYX01000004">
    <property type="protein sequence ID" value="SKB72584.1"/>
    <property type="molecule type" value="Genomic_DNA"/>
</dbReference>
<name>A0A0Q3PGR6_9HYPH</name>
<evidence type="ECO:0000313" key="8">
    <source>
        <dbReference type="Proteomes" id="UP000190130"/>
    </source>
</evidence>
<dbReference type="PROSITE" id="PS51125">
    <property type="entry name" value="NHL"/>
    <property type="match status" value="2"/>
</dbReference>
<dbReference type="InterPro" id="IPR001258">
    <property type="entry name" value="NHL_repeat"/>
</dbReference>
<evidence type="ECO:0000256" key="1">
    <source>
        <dbReference type="ARBA" id="ARBA00022729"/>
    </source>
</evidence>
<reference evidence="5 7" key="1">
    <citation type="submission" date="2015-10" db="EMBL/GenBank/DDBJ databases">
        <title>Draft genome of Bosea thiooxidans.</title>
        <authorList>
            <person name="Wang X."/>
        </authorList>
    </citation>
    <scope>NUCLEOTIDE SEQUENCE [LARGE SCALE GENOMIC DNA]</scope>
    <source>
        <strain evidence="5 7">CGMCC 9174</strain>
    </source>
</reference>
<dbReference type="Proteomes" id="UP000051562">
    <property type="component" value="Unassembled WGS sequence"/>
</dbReference>
<dbReference type="InterPro" id="IPR011042">
    <property type="entry name" value="6-blade_b-propeller_TolB-like"/>
</dbReference>
<dbReference type="OrthoDB" id="9792285at2"/>
<organism evidence="5 7">
    <name type="scientific">Bosea thiooxidans</name>
    <dbReference type="NCBI Taxonomy" id="53254"/>
    <lineage>
        <taxon>Bacteria</taxon>
        <taxon>Pseudomonadati</taxon>
        <taxon>Pseudomonadota</taxon>
        <taxon>Alphaproteobacteria</taxon>
        <taxon>Hyphomicrobiales</taxon>
        <taxon>Boseaceae</taxon>
        <taxon>Bosea</taxon>
    </lineage>
</organism>
<dbReference type="RefSeq" id="WP_055729852.1">
    <property type="nucleotide sequence ID" value="NZ_FUYX01000004.1"/>
</dbReference>
<dbReference type="PANTHER" id="PTHR10680">
    <property type="entry name" value="PEPTIDYL-GLYCINE ALPHA-AMIDATING MONOOXYGENASE"/>
    <property type="match status" value="1"/>
</dbReference>
<dbReference type="Gene3D" id="2.120.10.30">
    <property type="entry name" value="TolB, C-terminal domain"/>
    <property type="match status" value="1"/>
</dbReference>
<sequence>MKTELRVALGGRLYGVERPWGALPSTPGRITDLAVDRDGLVHVLLRRDSAVDPDGPCVVTLAADGRFLRSWGEALCLDAHKIATMPVGGLAIVDRDAHRILFCDDEGRVQKQIGESHRPGQPFNHPSDIAFAPDGGFYVADGYGNGHIHRFDASGSLIASWGSLGTAPGAFLTPHGICVLSDGRVIVADRENSRVQSFSAEGACLAVWDAFLRPQDVIADAEDRIHVCDSIPTLSLLSPDGALLGRCRPVLNGAHGLWLGAAGDIFLAETNPNRITRLFPVAI</sequence>
<dbReference type="Pfam" id="PF01436">
    <property type="entry name" value="NHL"/>
    <property type="match status" value="2"/>
</dbReference>
<evidence type="ECO:0000256" key="2">
    <source>
        <dbReference type="ARBA" id="ARBA00022737"/>
    </source>
</evidence>
<keyword evidence="3" id="KW-0325">Glycoprotein</keyword>
<keyword evidence="7" id="KW-1185">Reference proteome</keyword>
<keyword evidence="6" id="KW-0560">Oxidoreductase</keyword>
<dbReference type="PANTHER" id="PTHR10680:SF38">
    <property type="entry name" value="BLL1368 PROTEIN"/>
    <property type="match status" value="1"/>
</dbReference>
<dbReference type="EMBL" id="LMAR01000056">
    <property type="protein sequence ID" value="KQK28950.1"/>
    <property type="molecule type" value="Genomic_DNA"/>
</dbReference>
<dbReference type="SUPFAM" id="SSF101898">
    <property type="entry name" value="NHL repeat"/>
    <property type="match status" value="1"/>
</dbReference>
<accession>A0A0Q3PGR6</accession>
<feature type="repeat" description="NHL" evidence="4">
    <location>
        <begin position="116"/>
        <end position="154"/>
    </location>
</feature>
<keyword evidence="1" id="KW-0732">Signal</keyword>
<evidence type="ECO:0000256" key="4">
    <source>
        <dbReference type="PROSITE-ProRule" id="PRU00504"/>
    </source>
</evidence>
<dbReference type="GO" id="GO:0004497">
    <property type="term" value="F:monooxygenase activity"/>
    <property type="evidence" value="ECO:0007669"/>
    <property type="project" value="UniProtKB-KW"/>
</dbReference>
<evidence type="ECO:0000256" key="3">
    <source>
        <dbReference type="ARBA" id="ARBA00023180"/>
    </source>
</evidence>
<dbReference type="AlphaFoldDB" id="A0A0Q3PGR6"/>
<evidence type="ECO:0000313" key="6">
    <source>
        <dbReference type="EMBL" id="SKB72584.1"/>
    </source>
</evidence>
<keyword evidence="2" id="KW-0677">Repeat</keyword>